<dbReference type="VEuPathDB" id="FungiDB:BTJ68_11172"/>
<feature type="region of interest" description="Disordered" evidence="1">
    <location>
        <begin position="196"/>
        <end position="216"/>
    </location>
</feature>
<keyword evidence="2" id="KW-1133">Transmembrane helix</keyword>
<dbReference type="GO" id="GO:0004366">
    <property type="term" value="F:glycerol-3-phosphate O-acyltransferase activity"/>
    <property type="evidence" value="ECO:0007669"/>
    <property type="project" value="TreeGrafter"/>
</dbReference>
<feature type="transmembrane region" description="Helical" evidence="2">
    <location>
        <begin position="527"/>
        <end position="550"/>
    </location>
</feature>
<proteinExistence type="predicted"/>
<feature type="compositionally biased region" description="Basic and acidic residues" evidence="1">
    <location>
        <begin position="204"/>
        <end position="215"/>
    </location>
</feature>
<dbReference type="PANTHER" id="PTHR31605:SF0">
    <property type="entry name" value="GLYCEROL-3-PHOSPHATE O-ACYLTRANSFERASE 1"/>
    <property type="match status" value="1"/>
</dbReference>
<dbReference type="SUPFAM" id="SSF69593">
    <property type="entry name" value="Glycerol-3-phosphate (1)-acyltransferase"/>
    <property type="match status" value="1"/>
</dbReference>
<keyword evidence="2" id="KW-0812">Transmembrane</keyword>
<feature type="region of interest" description="Disordered" evidence="1">
    <location>
        <begin position="613"/>
        <end position="809"/>
    </location>
</feature>
<dbReference type="GO" id="GO:0016287">
    <property type="term" value="F:glycerone-phosphate O-acyltransferase activity"/>
    <property type="evidence" value="ECO:0007669"/>
    <property type="project" value="TreeGrafter"/>
</dbReference>
<feature type="compositionally biased region" description="Low complexity" evidence="1">
    <location>
        <begin position="791"/>
        <end position="800"/>
    </location>
</feature>
<feature type="compositionally biased region" description="Basic and acidic residues" evidence="1">
    <location>
        <begin position="750"/>
        <end position="761"/>
    </location>
</feature>
<dbReference type="Pfam" id="PF01553">
    <property type="entry name" value="Acyltransferase"/>
    <property type="match status" value="1"/>
</dbReference>
<evidence type="ECO:0000313" key="4">
    <source>
        <dbReference type="EMBL" id="RMY13900.1"/>
    </source>
</evidence>
<evidence type="ECO:0000259" key="3">
    <source>
        <dbReference type="SMART" id="SM00563"/>
    </source>
</evidence>
<sequence length="809" mass="89297">MQSSTNPSTTPKGQQRWNAITYDIFLWVFTIVTDLFFREIHPRSSWRVPRKGPVIFVAAPHANQFVDPLMLMRTVRHDAKRRIAFLIAEKSMRRPFVGFMAGLVQSVSVGRALDSKKPAQGKIYLQDPENDPTLVHGRGTDFTDESLYMHGGLLVLPSVNNTAANAEIAEVVSQTAIRLKKPFKGEVALKQLTGQDIGQGNGHLPDDCEPEKSGEEFEGTSFNVAPHVDQSAVYDAVFKRIREGGCIGIFPEGGSHDRTELLPLKAGLAVMALGALAEDPNCGVTIVPVGMNYFHAHKFRSRAVVEFGAPIEIEPRLVEQYKSGDRRGATGEVLNTVYDRLTAVTTLAPDYDTLMLIQAVRRLYNPKGKRLPLPMVVELNRRLMKGYAKYKDDPRVVSLRQGVLDYNKTLFRLNIRDHQVSYAKFSWYKVVVVLIYRIMKLVVLAVAVLPGTVLFAPVFIAGKVISRIKAKEALAASTVKVQARDVMATWKILVSLALAPALDVFYTIILTWWTAKNRVRGWVPEFLPVWLVMIGGLFFFPAVCFAALRFGEIGMDIFKSIRPLVLSLNPTSSNSLVKLRARRAQLQEQINDIINELGPELFPDFDRHRLVADPDHPLHSPTAERGSRPRTPSHGRSGSGEFDALTFTPATPPARDERQRRRSNIATDGLPRNESMSDISKVGFFASRPSTPNDSHSRTNSSSEGGSYFHRSAGLGFSPMEKSSNGAGGTGMKVSGGDSASATTGSDMDEVSRNLHAAMRERGRRRRSEVEYDGVGEKDGMMTEEEEEGGEMTPGSTGSEEGIGGRKGV</sequence>
<evidence type="ECO:0000256" key="1">
    <source>
        <dbReference type="SAM" id="MobiDB-lite"/>
    </source>
</evidence>
<name>A0A3M6ZFB8_HORWE</name>
<feature type="domain" description="Phospholipid/glycerol acyltransferase" evidence="3">
    <location>
        <begin position="55"/>
        <end position="294"/>
    </location>
</feature>
<dbReference type="InterPro" id="IPR052744">
    <property type="entry name" value="GPAT/DAPAT"/>
</dbReference>
<dbReference type="GO" id="GO:0008654">
    <property type="term" value="P:phospholipid biosynthetic process"/>
    <property type="evidence" value="ECO:0007669"/>
    <property type="project" value="TreeGrafter"/>
</dbReference>
<organism evidence="4 5">
    <name type="scientific">Hortaea werneckii</name>
    <name type="common">Black yeast</name>
    <name type="synonym">Cladosporium werneckii</name>
    <dbReference type="NCBI Taxonomy" id="91943"/>
    <lineage>
        <taxon>Eukaryota</taxon>
        <taxon>Fungi</taxon>
        <taxon>Dikarya</taxon>
        <taxon>Ascomycota</taxon>
        <taxon>Pezizomycotina</taxon>
        <taxon>Dothideomycetes</taxon>
        <taxon>Dothideomycetidae</taxon>
        <taxon>Mycosphaerellales</taxon>
        <taxon>Teratosphaeriaceae</taxon>
        <taxon>Hortaea</taxon>
    </lineage>
</organism>
<evidence type="ECO:0000256" key="2">
    <source>
        <dbReference type="SAM" id="Phobius"/>
    </source>
</evidence>
<feature type="compositionally biased region" description="Polar residues" evidence="1">
    <location>
        <begin position="688"/>
        <end position="705"/>
    </location>
</feature>
<dbReference type="SMART" id="SM00563">
    <property type="entry name" value="PlsC"/>
    <property type="match status" value="1"/>
</dbReference>
<reference evidence="4 5" key="1">
    <citation type="journal article" date="2018" name="BMC Genomics">
        <title>Genomic evidence for intraspecific hybridization in a clonal and extremely halotolerant yeast.</title>
        <authorList>
            <person name="Gostincar C."/>
            <person name="Stajich J.E."/>
            <person name="Zupancic J."/>
            <person name="Zalar P."/>
            <person name="Gunde-Cimerman N."/>
        </authorList>
    </citation>
    <scope>NUCLEOTIDE SEQUENCE [LARGE SCALE GENOMIC DNA]</scope>
    <source>
        <strain evidence="4 5">EXF-6654</strain>
    </source>
</reference>
<accession>A0A3M6ZFB8</accession>
<feature type="compositionally biased region" description="Low complexity" evidence="1">
    <location>
        <begin position="735"/>
        <end position="746"/>
    </location>
</feature>
<dbReference type="InterPro" id="IPR002123">
    <property type="entry name" value="Plipid/glycerol_acylTrfase"/>
</dbReference>
<comment type="caution">
    <text evidence="4">The sequence shown here is derived from an EMBL/GenBank/DDBJ whole genome shotgun (WGS) entry which is preliminary data.</text>
</comment>
<dbReference type="PANTHER" id="PTHR31605">
    <property type="entry name" value="GLYCEROL-3-PHOSPHATE O-ACYLTRANSFERASE 1"/>
    <property type="match status" value="1"/>
</dbReference>
<dbReference type="EMBL" id="QWIK01000082">
    <property type="protein sequence ID" value="RMY13900.1"/>
    <property type="molecule type" value="Genomic_DNA"/>
</dbReference>
<dbReference type="AlphaFoldDB" id="A0A3M6ZFB8"/>
<protein>
    <recommendedName>
        <fullName evidence="3">Phospholipid/glycerol acyltransferase domain-containing protein</fullName>
    </recommendedName>
</protein>
<gene>
    <name evidence="4" type="ORF">D0868_01757</name>
</gene>
<dbReference type="Proteomes" id="UP000282582">
    <property type="component" value="Unassembled WGS sequence"/>
</dbReference>
<feature type="transmembrane region" description="Helical" evidence="2">
    <location>
        <begin position="492"/>
        <end position="515"/>
    </location>
</feature>
<evidence type="ECO:0000313" key="5">
    <source>
        <dbReference type="Proteomes" id="UP000282582"/>
    </source>
</evidence>
<keyword evidence="2" id="KW-0472">Membrane</keyword>
<feature type="transmembrane region" description="Helical" evidence="2">
    <location>
        <begin position="441"/>
        <end position="461"/>
    </location>
</feature>